<dbReference type="GO" id="GO:1990113">
    <property type="term" value="P:RNA polymerase I assembly"/>
    <property type="evidence" value="ECO:0007669"/>
    <property type="project" value="TreeGrafter"/>
</dbReference>
<dbReference type="EMBL" id="CAUH01005606">
    <property type="protein sequence ID" value="CCU81939.1"/>
    <property type="molecule type" value="Genomic_DNA"/>
</dbReference>
<dbReference type="FunFam" id="1.10.287.370:FF:000004">
    <property type="entry name" value="Probable prefoldin subunit 5"/>
    <property type="match status" value="1"/>
</dbReference>
<evidence type="ECO:0000313" key="4">
    <source>
        <dbReference type="EMBL" id="CCU81939.1"/>
    </source>
</evidence>
<dbReference type="GO" id="GO:0051082">
    <property type="term" value="F:unfolded protein binding"/>
    <property type="evidence" value="ECO:0007669"/>
    <property type="project" value="InterPro"/>
</dbReference>
<dbReference type="InterPro" id="IPR009053">
    <property type="entry name" value="Prefoldin"/>
</dbReference>
<accession>N1JGF7</accession>
<dbReference type="GO" id="GO:0006457">
    <property type="term" value="P:protein folding"/>
    <property type="evidence" value="ECO:0007669"/>
    <property type="project" value="InterPro"/>
</dbReference>
<proteinExistence type="inferred from homology"/>
<dbReference type="InterPro" id="IPR004127">
    <property type="entry name" value="Prefoldin_subunit_alpha"/>
</dbReference>
<dbReference type="HOGENOM" id="CLU_091867_0_2_1"/>
<dbReference type="PANTHER" id="PTHR12674:SF2">
    <property type="entry name" value="PREFOLDIN SUBUNIT 5"/>
    <property type="match status" value="1"/>
</dbReference>
<comment type="similarity">
    <text evidence="1">Belongs to the prefoldin subunit alpha family.</text>
</comment>
<organism evidence="4 5">
    <name type="scientific">Blumeria graminis f. sp. hordei (strain DH14)</name>
    <name type="common">Barley powdery mildew</name>
    <name type="synonym">Oidium monilioides f. sp. hordei</name>
    <dbReference type="NCBI Taxonomy" id="546991"/>
    <lineage>
        <taxon>Eukaryota</taxon>
        <taxon>Fungi</taxon>
        <taxon>Dikarya</taxon>
        <taxon>Ascomycota</taxon>
        <taxon>Pezizomycotina</taxon>
        <taxon>Leotiomycetes</taxon>
        <taxon>Erysiphales</taxon>
        <taxon>Erysiphaceae</taxon>
        <taxon>Blumeria</taxon>
        <taxon>Blumeria hordei</taxon>
    </lineage>
</organism>
<dbReference type="CDD" id="cd23157">
    <property type="entry name" value="Prefoldin_5"/>
    <property type="match status" value="1"/>
</dbReference>
<dbReference type="GO" id="GO:0005737">
    <property type="term" value="C:cytoplasm"/>
    <property type="evidence" value="ECO:0007669"/>
    <property type="project" value="TreeGrafter"/>
</dbReference>
<dbReference type="FunCoup" id="N1JGF7">
    <property type="interactions" value="964"/>
</dbReference>
<protein>
    <submittedName>
        <fullName evidence="4">Prefoldin subunit domain containing protein</fullName>
    </submittedName>
</protein>
<dbReference type="eggNOG" id="KOG3048">
    <property type="taxonomic scope" value="Eukaryota"/>
</dbReference>
<keyword evidence="5" id="KW-1185">Reference proteome</keyword>
<name>N1JGF7_BLUG1</name>
<dbReference type="GO" id="GO:0032153">
    <property type="term" value="C:cell division site"/>
    <property type="evidence" value="ECO:0007669"/>
    <property type="project" value="EnsemblFungi"/>
</dbReference>
<dbReference type="STRING" id="546991.N1JGF7"/>
<keyword evidence="2" id="KW-0143">Chaperone</keyword>
<evidence type="ECO:0000313" key="5">
    <source>
        <dbReference type="Proteomes" id="UP000015441"/>
    </source>
</evidence>
<dbReference type="PANTHER" id="PTHR12674">
    <property type="entry name" value="PREFOLDIN SUBUNIT 5"/>
    <property type="match status" value="1"/>
</dbReference>
<dbReference type="GO" id="GO:0016272">
    <property type="term" value="C:prefoldin complex"/>
    <property type="evidence" value="ECO:0007669"/>
    <property type="project" value="InterPro"/>
</dbReference>
<dbReference type="GO" id="GO:1990115">
    <property type="term" value="P:RNA polymerase III assembly"/>
    <property type="evidence" value="ECO:0007669"/>
    <property type="project" value="TreeGrafter"/>
</dbReference>
<dbReference type="SUPFAM" id="SSF46579">
    <property type="entry name" value="Prefoldin"/>
    <property type="match status" value="1"/>
</dbReference>
<sequence length="165" mass="17877">MSTSSLSPASSVATSSAVTLESLTLPQLSQIKRQLDEELEHLTTSFAQLRAAMAKFRECRRSLDAGVTPAIKEKPLLVPLTTSLYVSGTLADAEHVIVDVGTGFFLEKTVTEADKFYENKINELASNLKDLEAIVQGKSNNLRAVEDVLRQKVLREGSAPKTATA</sequence>
<dbReference type="AlphaFoldDB" id="N1JGF7"/>
<dbReference type="Proteomes" id="UP000015441">
    <property type="component" value="Unassembled WGS sequence"/>
</dbReference>
<dbReference type="InParanoid" id="N1JGF7"/>
<gene>
    <name evidence="4" type="ORF">BGHDH14_bgh03445</name>
</gene>
<dbReference type="InterPro" id="IPR011599">
    <property type="entry name" value="PFD_alpha_archaea"/>
</dbReference>
<dbReference type="Pfam" id="PF02996">
    <property type="entry name" value="Prefoldin"/>
    <property type="match status" value="1"/>
</dbReference>
<dbReference type="OrthoDB" id="10267474at2759"/>
<dbReference type="GO" id="GO:1990114">
    <property type="term" value="P:RNA polymerase II core complex assembly"/>
    <property type="evidence" value="ECO:0007669"/>
    <property type="project" value="TreeGrafter"/>
</dbReference>
<comment type="caution">
    <text evidence="4">The sequence shown here is derived from an EMBL/GenBank/DDBJ whole genome shotgun (WGS) entry which is preliminary data.</text>
</comment>
<evidence type="ECO:0000256" key="1">
    <source>
        <dbReference type="ARBA" id="ARBA00010048"/>
    </source>
</evidence>
<dbReference type="NCBIfam" id="TIGR00293">
    <property type="entry name" value="prefoldin subunit alpha"/>
    <property type="match status" value="1"/>
</dbReference>
<feature type="coiled-coil region" evidence="3">
    <location>
        <begin position="114"/>
        <end position="148"/>
    </location>
</feature>
<evidence type="ECO:0000256" key="2">
    <source>
        <dbReference type="ARBA" id="ARBA00023186"/>
    </source>
</evidence>
<reference evidence="4 5" key="1">
    <citation type="journal article" date="2010" name="Science">
        <title>Genome expansion and gene loss in powdery mildew fungi reveal tradeoffs in extreme parasitism.</title>
        <authorList>
            <person name="Spanu P.D."/>
            <person name="Abbott J.C."/>
            <person name="Amselem J."/>
            <person name="Burgis T.A."/>
            <person name="Soanes D.M."/>
            <person name="Stueber K."/>
            <person name="Ver Loren van Themaat E."/>
            <person name="Brown J.K.M."/>
            <person name="Butcher S.A."/>
            <person name="Gurr S.J."/>
            <person name="Lebrun M.-H."/>
            <person name="Ridout C.J."/>
            <person name="Schulze-Lefert P."/>
            <person name="Talbot N.J."/>
            <person name="Ahmadinejad N."/>
            <person name="Ametz C."/>
            <person name="Barton G.R."/>
            <person name="Benjdia M."/>
            <person name="Bidzinski P."/>
            <person name="Bindschedler L.V."/>
            <person name="Both M."/>
            <person name="Brewer M.T."/>
            <person name="Cadle-Davidson L."/>
            <person name="Cadle-Davidson M.M."/>
            <person name="Collemare J."/>
            <person name="Cramer R."/>
            <person name="Frenkel O."/>
            <person name="Godfrey D."/>
            <person name="Harriman J."/>
            <person name="Hoede C."/>
            <person name="King B.C."/>
            <person name="Klages S."/>
            <person name="Kleemann J."/>
            <person name="Knoll D."/>
            <person name="Koti P.S."/>
            <person name="Kreplak J."/>
            <person name="Lopez-Ruiz F.J."/>
            <person name="Lu X."/>
            <person name="Maekawa T."/>
            <person name="Mahanil S."/>
            <person name="Micali C."/>
            <person name="Milgroom M.G."/>
            <person name="Montana G."/>
            <person name="Noir S."/>
            <person name="O'Connell R.J."/>
            <person name="Oberhaensli S."/>
            <person name="Parlange F."/>
            <person name="Pedersen C."/>
            <person name="Quesneville H."/>
            <person name="Reinhardt R."/>
            <person name="Rott M."/>
            <person name="Sacristan S."/>
            <person name="Schmidt S.M."/>
            <person name="Schoen M."/>
            <person name="Skamnioti P."/>
            <person name="Sommer H."/>
            <person name="Stephens A."/>
            <person name="Takahara H."/>
            <person name="Thordal-Christensen H."/>
            <person name="Vigouroux M."/>
            <person name="Wessling R."/>
            <person name="Wicker T."/>
            <person name="Panstruga R."/>
        </authorList>
    </citation>
    <scope>NUCLEOTIDE SEQUENCE [LARGE SCALE GENOMIC DNA]</scope>
    <source>
        <strain evidence="4">DH14</strain>
    </source>
</reference>
<dbReference type="Gene3D" id="1.10.287.370">
    <property type="match status" value="1"/>
</dbReference>
<keyword evidence="3" id="KW-0175">Coiled coil</keyword>
<dbReference type="GO" id="GO:0051286">
    <property type="term" value="C:cell tip"/>
    <property type="evidence" value="ECO:0007669"/>
    <property type="project" value="EnsemblFungi"/>
</dbReference>
<evidence type="ECO:0000256" key="3">
    <source>
        <dbReference type="SAM" id="Coils"/>
    </source>
</evidence>